<comment type="caution">
    <text evidence="1">The sequence shown here is derived from an EMBL/GenBank/DDBJ whole genome shotgun (WGS) entry which is preliminary data.</text>
</comment>
<evidence type="ECO:0000313" key="1">
    <source>
        <dbReference type="EMBL" id="MPM65212.1"/>
    </source>
</evidence>
<accession>A0A645BIW3</accession>
<name>A0A645BIW3_9ZZZZ</name>
<gene>
    <name evidence="1" type="ORF">SDC9_112105</name>
</gene>
<reference evidence="1" key="1">
    <citation type="submission" date="2019-08" db="EMBL/GenBank/DDBJ databases">
        <authorList>
            <person name="Kucharzyk K."/>
            <person name="Murdoch R.W."/>
            <person name="Higgins S."/>
            <person name="Loffler F."/>
        </authorList>
    </citation>
    <scope>NUCLEOTIDE SEQUENCE</scope>
</reference>
<protein>
    <submittedName>
        <fullName evidence="1">Uncharacterized protein</fullName>
    </submittedName>
</protein>
<dbReference type="AlphaFoldDB" id="A0A645BIW3"/>
<sequence>MAGHRNVRVARVIFFSKGLLRGPVCRIGHRVDPERTELGTHRNVSIPARIAMVVHIKVQHDIPAPRHLNGGSILHLLGIQIPVGRHHHRPRVIGPGAFGQIKQGAQRAALGRKGDLFYLY</sequence>
<dbReference type="EMBL" id="VSSQ01020394">
    <property type="protein sequence ID" value="MPM65212.1"/>
    <property type="molecule type" value="Genomic_DNA"/>
</dbReference>
<proteinExistence type="predicted"/>
<organism evidence="1">
    <name type="scientific">bioreactor metagenome</name>
    <dbReference type="NCBI Taxonomy" id="1076179"/>
    <lineage>
        <taxon>unclassified sequences</taxon>
        <taxon>metagenomes</taxon>
        <taxon>ecological metagenomes</taxon>
    </lineage>
</organism>